<evidence type="ECO:0000256" key="1">
    <source>
        <dbReference type="ARBA" id="ARBA00022614"/>
    </source>
</evidence>
<reference evidence="3 4" key="1">
    <citation type="journal article" date="2018" name="PLoS ONE">
        <title>The draft genome of Kipferlia bialata reveals reductive genome evolution in fornicate parasites.</title>
        <authorList>
            <person name="Tanifuji G."/>
            <person name="Takabayashi S."/>
            <person name="Kume K."/>
            <person name="Takagi M."/>
            <person name="Nakayama T."/>
            <person name="Kamikawa R."/>
            <person name="Inagaki Y."/>
            <person name="Hashimoto T."/>
        </authorList>
    </citation>
    <scope>NUCLEOTIDE SEQUENCE [LARGE SCALE GENOMIC DNA]</scope>
    <source>
        <strain evidence="3">NY0173</strain>
    </source>
</reference>
<keyword evidence="2" id="KW-0677">Repeat</keyword>
<dbReference type="AlphaFoldDB" id="A0A391NVP0"/>
<sequence>LTLNSNFIGDTGATALAQALPSLTGLTSLNLFDNSIGDTGATSLAQALSSVTGLTRVSATS</sequence>
<feature type="non-terminal residue" evidence="3">
    <location>
        <position position="1"/>
    </location>
</feature>
<name>A0A391NVP0_9EUKA</name>
<protein>
    <submittedName>
        <fullName evidence="3">Uncharacterized protein</fullName>
    </submittedName>
</protein>
<dbReference type="Proteomes" id="UP000265618">
    <property type="component" value="Unassembled WGS sequence"/>
</dbReference>
<keyword evidence="4" id="KW-1185">Reference proteome</keyword>
<dbReference type="GO" id="GO:0045345">
    <property type="term" value="P:positive regulation of MHC class I biosynthetic process"/>
    <property type="evidence" value="ECO:0007669"/>
    <property type="project" value="TreeGrafter"/>
</dbReference>
<evidence type="ECO:0000313" key="3">
    <source>
        <dbReference type="EMBL" id="GCA65097.1"/>
    </source>
</evidence>
<dbReference type="PANTHER" id="PTHR47189:SF1">
    <property type="entry name" value="MHC CLASS II TRANSACTIVATOR"/>
    <property type="match status" value="1"/>
</dbReference>
<keyword evidence="1" id="KW-0433">Leucine-rich repeat</keyword>
<dbReference type="GO" id="GO:0045944">
    <property type="term" value="P:positive regulation of transcription by RNA polymerase II"/>
    <property type="evidence" value="ECO:0007669"/>
    <property type="project" value="TreeGrafter"/>
</dbReference>
<evidence type="ECO:0000313" key="4">
    <source>
        <dbReference type="Proteomes" id="UP000265618"/>
    </source>
</evidence>
<dbReference type="SMART" id="SM00368">
    <property type="entry name" value="LRR_RI"/>
    <property type="match status" value="2"/>
</dbReference>
<dbReference type="PANTHER" id="PTHR47189">
    <property type="entry name" value="MHC CLASS II TRANSACTIVATOR"/>
    <property type="match status" value="1"/>
</dbReference>
<dbReference type="Pfam" id="PF13516">
    <property type="entry name" value="LRR_6"/>
    <property type="match status" value="2"/>
</dbReference>
<dbReference type="SUPFAM" id="SSF52047">
    <property type="entry name" value="RNI-like"/>
    <property type="match status" value="1"/>
</dbReference>
<dbReference type="InterPro" id="IPR001611">
    <property type="entry name" value="Leu-rich_rpt"/>
</dbReference>
<feature type="non-terminal residue" evidence="3">
    <location>
        <position position="61"/>
    </location>
</feature>
<dbReference type="InterPro" id="IPR032675">
    <property type="entry name" value="LRR_dom_sf"/>
</dbReference>
<dbReference type="OrthoDB" id="120976at2759"/>
<dbReference type="EMBL" id="BDIP01009758">
    <property type="protein sequence ID" value="GCA65097.1"/>
    <property type="molecule type" value="Genomic_DNA"/>
</dbReference>
<organism evidence="3 4">
    <name type="scientific">Kipferlia bialata</name>
    <dbReference type="NCBI Taxonomy" id="797122"/>
    <lineage>
        <taxon>Eukaryota</taxon>
        <taxon>Metamonada</taxon>
        <taxon>Carpediemonas-like organisms</taxon>
        <taxon>Kipferlia</taxon>
    </lineage>
</organism>
<comment type="caution">
    <text evidence="3">The sequence shown here is derived from an EMBL/GenBank/DDBJ whole genome shotgun (WGS) entry which is preliminary data.</text>
</comment>
<proteinExistence type="predicted"/>
<accession>A0A391NVP0</accession>
<dbReference type="GO" id="GO:0045348">
    <property type="term" value="P:positive regulation of MHC class II biosynthetic process"/>
    <property type="evidence" value="ECO:0007669"/>
    <property type="project" value="TreeGrafter"/>
</dbReference>
<dbReference type="Gene3D" id="3.80.10.10">
    <property type="entry name" value="Ribonuclease Inhibitor"/>
    <property type="match status" value="1"/>
</dbReference>
<evidence type="ECO:0000256" key="2">
    <source>
        <dbReference type="ARBA" id="ARBA00022737"/>
    </source>
</evidence>
<gene>
    <name evidence="3" type="ORF">KIPB_016238</name>
</gene>